<dbReference type="OrthoDB" id="8062037at2759"/>
<dbReference type="STRING" id="743788.S8DU19"/>
<reference evidence="6 7" key="1">
    <citation type="journal article" date="2012" name="Science">
        <title>The Paleozoic origin of enzymatic lignin decomposition reconstructed from 31 fungal genomes.</title>
        <authorList>
            <person name="Floudas D."/>
            <person name="Binder M."/>
            <person name="Riley R."/>
            <person name="Barry K."/>
            <person name="Blanchette R.A."/>
            <person name="Henrissat B."/>
            <person name="Martinez A.T."/>
            <person name="Otillar R."/>
            <person name="Spatafora J.W."/>
            <person name="Yadav J.S."/>
            <person name="Aerts A."/>
            <person name="Benoit I."/>
            <person name="Boyd A."/>
            <person name="Carlson A."/>
            <person name="Copeland A."/>
            <person name="Coutinho P.M."/>
            <person name="de Vries R.P."/>
            <person name="Ferreira P."/>
            <person name="Findley K."/>
            <person name="Foster B."/>
            <person name="Gaskell J."/>
            <person name="Glotzer D."/>
            <person name="Gorecki P."/>
            <person name="Heitman J."/>
            <person name="Hesse C."/>
            <person name="Hori C."/>
            <person name="Igarashi K."/>
            <person name="Jurgens J.A."/>
            <person name="Kallen N."/>
            <person name="Kersten P."/>
            <person name="Kohler A."/>
            <person name="Kuees U."/>
            <person name="Kumar T.K.A."/>
            <person name="Kuo A."/>
            <person name="LaButti K."/>
            <person name="Larrondo L.F."/>
            <person name="Lindquist E."/>
            <person name="Ling A."/>
            <person name="Lombard V."/>
            <person name="Lucas S."/>
            <person name="Lundell T."/>
            <person name="Martin R."/>
            <person name="McLaughlin D.J."/>
            <person name="Morgenstern I."/>
            <person name="Morin E."/>
            <person name="Murat C."/>
            <person name="Nagy L.G."/>
            <person name="Nolan M."/>
            <person name="Ohm R.A."/>
            <person name="Patyshakuliyeva A."/>
            <person name="Rokas A."/>
            <person name="Ruiz-Duenas F.J."/>
            <person name="Sabat G."/>
            <person name="Salamov A."/>
            <person name="Samejima M."/>
            <person name="Schmutz J."/>
            <person name="Slot J.C."/>
            <person name="St John F."/>
            <person name="Stenlid J."/>
            <person name="Sun H."/>
            <person name="Sun S."/>
            <person name="Syed K."/>
            <person name="Tsang A."/>
            <person name="Wiebenga A."/>
            <person name="Young D."/>
            <person name="Pisabarro A."/>
            <person name="Eastwood D.C."/>
            <person name="Martin F."/>
            <person name="Cullen D."/>
            <person name="Grigoriev I.V."/>
            <person name="Hibbett D.S."/>
        </authorList>
    </citation>
    <scope>NUCLEOTIDE SEQUENCE</scope>
    <source>
        <strain evidence="7">FP-58527</strain>
    </source>
</reference>
<gene>
    <name evidence="6" type="ORF">FOMPIDRAFT_61871</name>
</gene>
<evidence type="ECO:0000256" key="2">
    <source>
        <dbReference type="ARBA" id="ARBA00022771"/>
    </source>
</evidence>
<accession>S8DU19</accession>
<dbReference type="InterPro" id="IPR013083">
    <property type="entry name" value="Znf_RING/FYVE/PHD"/>
</dbReference>
<sequence>PLTGRVEVERRRVTKDGRVKLKLTLLGVIVDKCGICLSQFKDEELAALAPVCQHSFHEKCLRRWLAMKRTCPICRNTLALDNSTHVM</sequence>
<keyword evidence="3" id="KW-0862">Zinc</keyword>
<keyword evidence="7" id="KW-1185">Reference proteome</keyword>
<dbReference type="PANTHER" id="PTHR14155">
    <property type="entry name" value="RING FINGER DOMAIN-CONTAINING"/>
    <property type="match status" value="1"/>
</dbReference>
<protein>
    <recommendedName>
        <fullName evidence="5">RING-type domain-containing protein</fullName>
    </recommendedName>
</protein>
<dbReference type="EMBL" id="KE504193">
    <property type="protein sequence ID" value="EPS96137.1"/>
    <property type="molecule type" value="Genomic_DNA"/>
</dbReference>
<keyword evidence="2 4" id="KW-0863">Zinc-finger</keyword>
<dbReference type="InterPro" id="IPR053238">
    <property type="entry name" value="RING-H2_zinc_finger"/>
</dbReference>
<evidence type="ECO:0000256" key="3">
    <source>
        <dbReference type="ARBA" id="ARBA00022833"/>
    </source>
</evidence>
<dbReference type="Gene3D" id="3.30.40.10">
    <property type="entry name" value="Zinc/RING finger domain, C3HC4 (zinc finger)"/>
    <property type="match status" value="1"/>
</dbReference>
<evidence type="ECO:0000313" key="6">
    <source>
        <dbReference type="EMBL" id="EPS96137.1"/>
    </source>
</evidence>
<dbReference type="InterPro" id="IPR001841">
    <property type="entry name" value="Znf_RING"/>
</dbReference>
<dbReference type="GO" id="GO:0008270">
    <property type="term" value="F:zinc ion binding"/>
    <property type="evidence" value="ECO:0007669"/>
    <property type="project" value="UniProtKB-KW"/>
</dbReference>
<feature type="domain" description="RING-type" evidence="5">
    <location>
        <begin position="33"/>
        <end position="75"/>
    </location>
</feature>
<dbReference type="SUPFAM" id="SSF57850">
    <property type="entry name" value="RING/U-box"/>
    <property type="match status" value="1"/>
</dbReference>
<dbReference type="Pfam" id="PF13639">
    <property type="entry name" value="zf-RING_2"/>
    <property type="match status" value="1"/>
</dbReference>
<dbReference type="InParanoid" id="S8DU19"/>
<feature type="non-terminal residue" evidence="6">
    <location>
        <position position="1"/>
    </location>
</feature>
<evidence type="ECO:0000256" key="1">
    <source>
        <dbReference type="ARBA" id="ARBA00022723"/>
    </source>
</evidence>
<proteinExistence type="predicted"/>
<dbReference type="SMART" id="SM01197">
    <property type="entry name" value="FANCL_C"/>
    <property type="match status" value="1"/>
</dbReference>
<dbReference type="AlphaFoldDB" id="S8DU19"/>
<dbReference type="eggNOG" id="KOG0800">
    <property type="taxonomic scope" value="Eukaryota"/>
</dbReference>
<organism evidence="6 7">
    <name type="scientific">Fomitopsis schrenkii</name>
    <name type="common">Brown rot fungus</name>
    <dbReference type="NCBI Taxonomy" id="2126942"/>
    <lineage>
        <taxon>Eukaryota</taxon>
        <taxon>Fungi</taxon>
        <taxon>Dikarya</taxon>
        <taxon>Basidiomycota</taxon>
        <taxon>Agaricomycotina</taxon>
        <taxon>Agaricomycetes</taxon>
        <taxon>Polyporales</taxon>
        <taxon>Fomitopsis</taxon>
    </lineage>
</organism>
<keyword evidence="1" id="KW-0479">Metal-binding</keyword>
<name>S8DU19_FOMSC</name>
<dbReference type="HOGENOM" id="CLU_013137_21_5_1"/>
<dbReference type="PANTHER" id="PTHR14155:SF627">
    <property type="entry name" value="OS06G0192800 PROTEIN"/>
    <property type="match status" value="1"/>
</dbReference>
<evidence type="ECO:0000256" key="4">
    <source>
        <dbReference type="PROSITE-ProRule" id="PRU00175"/>
    </source>
</evidence>
<dbReference type="SMART" id="SM00184">
    <property type="entry name" value="RING"/>
    <property type="match status" value="1"/>
</dbReference>
<dbReference type="Proteomes" id="UP000015241">
    <property type="component" value="Unassembled WGS sequence"/>
</dbReference>
<dbReference type="PROSITE" id="PS50089">
    <property type="entry name" value="ZF_RING_2"/>
    <property type="match status" value="1"/>
</dbReference>
<evidence type="ECO:0000259" key="5">
    <source>
        <dbReference type="PROSITE" id="PS50089"/>
    </source>
</evidence>
<evidence type="ECO:0000313" key="7">
    <source>
        <dbReference type="Proteomes" id="UP000015241"/>
    </source>
</evidence>